<evidence type="ECO:0000256" key="4">
    <source>
        <dbReference type="ARBA" id="ARBA00016485"/>
    </source>
</evidence>
<dbReference type="EC" id="3.2.1.17" evidence="3"/>
<dbReference type="GO" id="GO:0009253">
    <property type="term" value="P:peptidoglycan catabolic process"/>
    <property type="evidence" value="ECO:0007669"/>
    <property type="project" value="InterPro"/>
</dbReference>
<dbReference type="PANTHER" id="PTHR31698">
    <property type="entry name" value="LYSOZYME G FAMILY MEMBER"/>
    <property type="match status" value="1"/>
</dbReference>
<dbReference type="InParanoid" id="H2XLX5"/>
<dbReference type="InterPro" id="IPR023346">
    <property type="entry name" value="Lysozyme-like_dom_sf"/>
</dbReference>
<protein>
    <recommendedName>
        <fullName evidence="4">Lysozyme g</fullName>
        <ecNumber evidence="3">3.2.1.17</ecNumber>
    </recommendedName>
    <alternativeName>
        <fullName evidence="8">1,4-beta-N-acetylmuramidase</fullName>
    </alternativeName>
</protein>
<dbReference type="InterPro" id="IPR008258">
    <property type="entry name" value="Transglycosylase_SLT_dom_1"/>
</dbReference>
<dbReference type="GO" id="GO:0031640">
    <property type="term" value="P:killing of cells of another organism"/>
    <property type="evidence" value="ECO:0007669"/>
    <property type="project" value="UniProtKB-KW"/>
</dbReference>
<dbReference type="OMA" id="HINQGAT"/>
<dbReference type="GeneTree" id="ENSGT00390000017614"/>
<comment type="catalytic activity">
    <reaction evidence="1">
        <text>Hydrolysis of (1-&gt;4)-beta-linkages between N-acetylmuramic acid and N-acetyl-D-glucosamine residues in a peptidoglycan and between N-acetyl-D-glucosamine residues in chitodextrins.</text>
        <dbReference type="EC" id="3.2.1.17"/>
    </reaction>
</comment>
<evidence type="ECO:0000256" key="5">
    <source>
        <dbReference type="ARBA" id="ARBA00022529"/>
    </source>
</evidence>
<organism evidence="11 12">
    <name type="scientific">Ciona intestinalis</name>
    <name type="common">Transparent sea squirt</name>
    <name type="synonym">Ascidia intestinalis</name>
    <dbReference type="NCBI Taxonomy" id="7719"/>
    <lineage>
        <taxon>Eukaryota</taxon>
        <taxon>Metazoa</taxon>
        <taxon>Chordata</taxon>
        <taxon>Tunicata</taxon>
        <taxon>Ascidiacea</taxon>
        <taxon>Phlebobranchia</taxon>
        <taxon>Cionidae</taxon>
        <taxon>Ciona</taxon>
    </lineage>
</organism>
<evidence type="ECO:0000256" key="8">
    <source>
        <dbReference type="ARBA" id="ARBA00031262"/>
    </source>
</evidence>
<reference evidence="11" key="3">
    <citation type="submission" date="2025-08" db="UniProtKB">
        <authorList>
            <consortium name="Ensembl"/>
        </authorList>
    </citation>
    <scope>IDENTIFICATION</scope>
</reference>
<dbReference type="HOGENOM" id="CLU_089081_1_0_1"/>
<evidence type="ECO:0000313" key="11">
    <source>
        <dbReference type="Ensembl" id="ENSCINP00000030657.1"/>
    </source>
</evidence>
<dbReference type="Pfam" id="PF01464">
    <property type="entry name" value="SLT"/>
    <property type="match status" value="1"/>
</dbReference>
<reference evidence="12" key="1">
    <citation type="journal article" date="2002" name="Science">
        <title>The draft genome of Ciona intestinalis: insights into chordate and vertebrate origins.</title>
        <authorList>
            <person name="Dehal P."/>
            <person name="Satou Y."/>
            <person name="Campbell R.K."/>
            <person name="Chapman J."/>
            <person name="Degnan B."/>
            <person name="De Tomaso A."/>
            <person name="Davidson B."/>
            <person name="Di Gregorio A."/>
            <person name="Gelpke M."/>
            <person name="Goodstein D.M."/>
            <person name="Harafuji N."/>
            <person name="Hastings K.E."/>
            <person name="Ho I."/>
            <person name="Hotta K."/>
            <person name="Huang W."/>
            <person name="Kawashima T."/>
            <person name="Lemaire P."/>
            <person name="Martinez D."/>
            <person name="Meinertzhagen I.A."/>
            <person name="Necula S."/>
            <person name="Nonaka M."/>
            <person name="Putnam N."/>
            <person name="Rash S."/>
            <person name="Saiga H."/>
            <person name="Satake M."/>
            <person name="Terry A."/>
            <person name="Yamada L."/>
            <person name="Wang H.G."/>
            <person name="Awazu S."/>
            <person name="Azumi K."/>
            <person name="Boore J."/>
            <person name="Branno M."/>
            <person name="Chin-Bow S."/>
            <person name="DeSantis R."/>
            <person name="Doyle S."/>
            <person name="Francino P."/>
            <person name="Keys D.N."/>
            <person name="Haga S."/>
            <person name="Hayashi H."/>
            <person name="Hino K."/>
            <person name="Imai K.S."/>
            <person name="Inaba K."/>
            <person name="Kano S."/>
            <person name="Kobayashi K."/>
            <person name="Kobayashi M."/>
            <person name="Lee B.I."/>
            <person name="Makabe K.W."/>
            <person name="Manohar C."/>
            <person name="Matassi G."/>
            <person name="Medina M."/>
            <person name="Mochizuki Y."/>
            <person name="Mount S."/>
            <person name="Morishita T."/>
            <person name="Miura S."/>
            <person name="Nakayama A."/>
            <person name="Nishizaka S."/>
            <person name="Nomoto H."/>
            <person name="Ohta F."/>
            <person name="Oishi K."/>
            <person name="Rigoutsos I."/>
            <person name="Sano M."/>
            <person name="Sasaki A."/>
            <person name="Sasakura Y."/>
            <person name="Shoguchi E."/>
            <person name="Shin-i T."/>
            <person name="Spagnuolo A."/>
            <person name="Stainier D."/>
            <person name="Suzuki M.M."/>
            <person name="Tassy O."/>
            <person name="Takatori N."/>
            <person name="Tokuoka M."/>
            <person name="Yagi K."/>
            <person name="Yoshizaki F."/>
            <person name="Wada S."/>
            <person name="Zhang C."/>
            <person name="Hyatt P.D."/>
            <person name="Larimer F."/>
            <person name="Detter C."/>
            <person name="Doggett N."/>
            <person name="Glavina T."/>
            <person name="Hawkins T."/>
            <person name="Richardson P."/>
            <person name="Lucas S."/>
            <person name="Kohara Y."/>
            <person name="Levine M."/>
            <person name="Satoh N."/>
            <person name="Rokhsar D.S."/>
        </authorList>
    </citation>
    <scope>NUCLEOTIDE SEQUENCE [LARGE SCALE GENOMIC DNA]</scope>
</reference>
<name>H2XLX5_CIOIN</name>
<sequence>NNMAYEKDLRAMETYKEGIIQAARNNNLEPSLIAGIASRESNGGRALDKDGLGDHGNGFGIMQVDKRHHTPIGGPYSNEHINQGATILRNSINAVEKKFPTWSPDLQLRGGVAAYNFGVSNVRTPDGIDRGTTGNNYSADVIKRAEYFKQNGY</sequence>
<feature type="active site" evidence="9">
    <location>
        <position position="54"/>
    </location>
</feature>
<dbReference type="CDD" id="cd01021">
    <property type="entry name" value="GEWL"/>
    <property type="match status" value="1"/>
</dbReference>
<keyword evidence="6" id="KW-0081">Bacteriolytic enzyme</keyword>
<evidence type="ECO:0000259" key="10">
    <source>
        <dbReference type="Pfam" id="PF01464"/>
    </source>
</evidence>
<comment type="similarity">
    <text evidence="2">Belongs to the glycosyl hydrolase 23 family.</text>
</comment>
<evidence type="ECO:0000256" key="6">
    <source>
        <dbReference type="ARBA" id="ARBA00022638"/>
    </source>
</evidence>
<dbReference type="Proteomes" id="UP000008144">
    <property type="component" value="Chromosome 14"/>
</dbReference>
<evidence type="ECO:0000256" key="7">
    <source>
        <dbReference type="ARBA" id="ARBA00022801"/>
    </source>
</evidence>
<dbReference type="SUPFAM" id="SSF53955">
    <property type="entry name" value="Lysozyme-like"/>
    <property type="match status" value="1"/>
</dbReference>
<evidence type="ECO:0000256" key="3">
    <source>
        <dbReference type="ARBA" id="ARBA00012732"/>
    </source>
</evidence>
<keyword evidence="12" id="KW-1185">Reference proteome</keyword>
<reference evidence="11" key="2">
    <citation type="journal article" date="2008" name="Genome Biol.">
        <title>Improved genome assembly and evidence-based global gene model set for the chordate Ciona intestinalis: new insight into intron and operon populations.</title>
        <authorList>
            <person name="Satou Y."/>
            <person name="Mineta K."/>
            <person name="Ogasawara M."/>
            <person name="Sasakura Y."/>
            <person name="Shoguchi E."/>
            <person name="Ueno K."/>
            <person name="Yamada L."/>
            <person name="Matsumoto J."/>
            <person name="Wasserscheid J."/>
            <person name="Dewar K."/>
            <person name="Wiley G.B."/>
            <person name="Macmil S.L."/>
            <person name="Roe B.A."/>
            <person name="Zeller R.W."/>
            <person name="Hastings K.E."/>
            <person name="Lemaire P."/>
            <person name="Lindquist E."/>
            <person name="Endo T."/>
            <person name="Hotta K."/>
            <person name="Inaba K."/>
        </authorList>
    </citation>
    <scope>NUCLEOTIDE SEQUENCE [LARGE SCALE GENOMIC DNA]</scope>
    <source>
        <strain evidence="11">wild type</strain>
    </source>
</reference>
<accession>H2XLX5</accession>
<dbReference type="InterPro" id="IPR002152">
    <property type="entry name" value="Glyco_hydro_23"/>
</dbReference>
<keyword evidence="7" id="KW-0378">Hydrolase</keyword>
<evidence type="ECO:0000256" key="2">
    <source>
        <dbReference type="ARBA" id="ARBA00008902"/>
    </source>
</evidence>
<feature type="active site" evidence="9">
    <location>
        <position position="40"/>
    </location>
</feature>
<dbReference type="GO" id="GO:0005576">
    <property type="term" value="C:extracellular region"/>
    <property type="evidence" value="ECO:0000318"/>
    <property type="project" value="GO_Central"/>
</dbReference>
<evidence type="ECO:0000256" key="9">
    <source>
        <dbReference type="PIRSR" id="PIRSR001065-1"/>
    </source>
</evidence>
<dbReference type="AlphaFoldDB" id="H2XLX5"/>
<dbReference type="Ensembl" id="ENSCINT00000033106.1">
    <property type="protein sequence ID" value="ENSCINP00000030657.1"/>
    <property type="gene ID" value="ENSCING00000018223.1"/>
</dbReference>
<evidence type="ECO:0000256" key="1">
    <source>
        <dbReference type="ARBA" id="ARBA00000632"/>
    </source>
</evidence>
<dbReference type="GO" id="GO:0003796">
    <property type="term" value="F:lysozyme activity"/>
    <property type="evidence" value="ECO:0000318"/>
    <property type="project" value="GO_Central"/>
</dbReference>
<feature type="domain" description="Transglycosylase SLT" evidence="10">
    <location>
        <begin position="19"/>
        <end position="130"/>
    </location>
</feature>
<proteinExistence type="inferred from homology"/>
<dbReference type="PANTHER" id="PTHR31698:SF8">
    <property type="entry name" value="LYSOZYME G-RELATED"/>
    <property type="match status" value="1"/>
</dbReference>
<evidence type="ECO:0000313" key="12">
    <source>
        <dbReference type="Proteomes" id="UP000008144"/>
    </source>
</evidence>
<dbReference type="EMBL" id="EAAA01001188">
    <property type="status" value="NOT_ANNOTATED_CDS"/>
    <property type="molecule type" value="Genomic_DNA"/>
</dbReference>
<keyword evidence="5" id="KW-0929">Antimicrobial</keyword>
<dbReference type="Gene3D" id="1.10.530.10">
    <property type="match status" value="1"/>
</dbReference>
<dbReference type="PIRSF" id="PIRSF001065">
    <property type="entry name" value="Lysozyme_g"/>
    <property type="match status" value="1"/>
</dbReference>
<reference evidence="11" key="4">
    <citation type="submission" date="2025-09" db="UniProtKB">
        <authorList>
            <consortium name="Ensembl"/>
        </authorList>
    </citation>
    <scope>IDENTIFICATION</scope>
</reference>
<dbReference type="GO" id="GO:0050830">
    <property type="term" value="P:defense response to Gram-positive bacterium"/>
    <property type="evidence" value="ECO:0000318"/>
    <property type="project" value="GO_Central"/>
</dbReference>
<dbReference type="PRINTS" id="PR00749">
    <property type="entry name" value="LYSOZYMEG"/>
</dbReference>